<feature type="compositionally biased region" description="Pro residues" evidence="1">
    <location>
        <begin position="194"/>
        <end position="206"/>
    </location>
</feature>
<sequence length="325" mass="36595">MPQDSCHLQNPTTVRLSTTFLTPRPSPQIPTAPAPKAVIQEDYFSANHSQVSACDWHNDDSLAAQIKKFPLHLPKKPPTKRSWSSLPDIRHLGPITPTSDDPPRLPDVSTDNVDLAACLDQAPPAPPPKDAPLSLRRTRRVKTEPVDSPSRGEQTTPRNRSSWPECFATTHQAVTKRHSSPSSKREWWQFRDSPSPPEATSPPTPQPYVSAGAGLGYEYYTTSTIAELQEQYTEIRWELCTHPLHPATRDEDRHEKWGILRNLVLFKMMQWRFDWGSGKRDIVLRAVGKAGAEDETEGTKHVEPKDVKQVEERAKTAKGWGWARA</sequence>
<dbReference type="Proteomes" id="UP000813461">
    <property type="component" value="Unassembled WGS sequence"/>
</dbReference>
<proteinExistence type="predicted"/>
<gene>
    <name evidence="2" type="ORF">FB567DRAFT_554902</name>
</gene>
<evidence type="ECO:0000313" key="2">
    <source>
        <dbReference type="EMBL" id="KAH7070112.1"/>
    </source>
</evidence>
<keyword evidence="3" id="KW-1185">Reference proteome</keyword>
<evidence type="ECO:0000313" key="3">
    <source>
        <dbReference type="Proteomes" id="UP000813461"/>
    </source>
</evidence>
<accession>A0A8K0QVB9</accession>
<name>A0A8K0QVB9_9PLEO</name>
<feature type="region of interest" description="Disordered" evidence="1">
    <location>
        <begin position="289"/>
        <end position="325"/>
    </location>
</feature>
<organism evidence="2 3">
    <name type="scientific">Paraphoma chrysanthemicola</name>
    <dbReference type="NCBI Taxonomy" id="798071"/>
    <lineage>
        <taxon>Eukaryota</taxon>
        <taxon>Fungi</taxon>
        <taxon>Dikarya</taxon>
        <taxon>Ascomycota</taxon>
        <taxon>Pezizomycotina</taxon>
        <taxon>Dothideomycetes</taxon>
        <taxon>Pleosporomycetidae</taxon>
        <taxon>Pleosporales</taxon>
        <taxon>Pleosporineae</taxon>
        <taxon>Phaeosphaeriaceae</taxon>
        <taxon>Paraphoma</taxon>
    </lineage>
</organism>
<dbReference type="AlphaFoldDB" id="A0A8K0QVB9"/>
<protein>
    <submittedName>
        <fullName evidence="2">Uncharacterized protein</fullName>
    </submittedName>
</protein>
<feature type="compositionally biased region" description="Basic and acidic residues" evidence="1">
    <location>
        <begin position="297"/>
        <end position="315"/>
    </location>
</feature>
<reference evidence="2" key="1">
    <citation type="journal article" date="2021" name="Nat. Commun.">
        <title>Genetic determinants of endophytism in the Arabidopsis root mycobiome.</title>
        <authorList>
            <person name="Mesny F."/>
            <person name="Miyauchi S."/>
            <person name="Thiergart T."/>
            <person name="Pickel B."/>
            <person name="Atanasova L."/>
            <person name="Karlsson M."/>
            <person name="Huettel B."/>
            <person name="Barry K.W."/>
            <person name="Haridas S."/>
            <person name="Chen C."/>
            <person name="Bauer D."/>
            <person name="Andreopoulos W."/>
            <person name="Pangilinan J."/>
            <person name="LaButti K."/>
            <person name="Riley R."/>
            <person name="Lipzen A."/>
            <person name="Clum A."/>
            <person name="Drula E."/>
            <person name="Henrissat B."/>
            <person name="Kohler A."/>
            <person name="Grigoriev I.V."/>
            <person name="Martin F.M."/>
            <person name="Hacquard S."/>
        </authorList>
    </citation>
    <scope>NUCLEOTIDE SEQUENCE</scope>
    <source>
        <strain evidence="2">MPI-SDFR-AT-0120</strain>
    </source>
</reference>
<comment type="caution">
    <text evidence="2">The sequence shown here is derived from an EMBL/GenBank/DDBJ whole genome shotgun (WGS) entry which is preliminary data.</text>
</comment>
<feature type="region of interest" description="Disordered" evidence="1">
    <location>
        <begin position="73"/>
        <end position="209"/>
    </location>
</feature>
<dbReference type="EMBL" id="JAGMVJ010000028">
    <property type="protein sequence ID" value="KAH7070112.1"/>
    <property type="molecule type" value="Genomic_DNA"/>
</dbReference>
<evidence type="ECO:0000256" key="1">
    <source>
        <dbReference type="SAM" id="MobiDB-lite"/>
    </source>
</evidence>
<feature type="compositionally biased region" description="Polar residues" evidence="1">
    <location>
        <begin position="151"/>
        <end position="162"/>
    </location>
</feature>
<dbReference type="OrthoDB" id="10459171at2759"/>